<dbReference type="Pfam" id="PF20111">
    <property type="entry name" value="DUF6501"/>
    <property type="match status" value="1"/>
</dbReference>
<evidence type="ECO:0000313" key="1">
    <source>
        <dbReference type="EMBL" id="SDW14743.1"/>
    </source>
</evidence>
<name>A0A1H2R5M0_9BACI</name>
<dbReference type="EMBL" id="FNNC01000001">
    <property type="protein sequence ID" value="SDW14743.1"/>
    <property type="molecule type" value="Genomic_DNA"/>
</dbReference>
<dbReference type="InterPro" id="IPR045447">
    <property type="entry name" value="DUF6501"/>
</dbReference>
<organism evidence="1 2">
    <name type="scientific">Marinococcus luteus</name>
    <dbReference type="NCBI Taxonomy" id="1122204"/>
    <lineage>
        <taxon>Bacteria</taxon>
        <taxon>Bacillati</taxon>
        <taxon>Bacillota</taxon>
        <taxon>Bacilli</taxon>
        <taxon>Bacillales</taxon>
        <taxon>Bacillaceae</taxon>
        <taxon>Marinococcus</taxon>
    </lineage>
</organism>
<sequence length="67" mass="7851">MIHEQWKNSETLKYVTCRHADAAKYKVDSVLTPGKQYPVKNETDEFIFIIDNTGRIGGFYKDYFEEA</sequence>
<reference evidence="1 2" key="1">
    <citation type="submission" date="2016-10" db="EMBL/GenBank/DDBJ databases">
        <authorList>
            <person name="de Groot N.N."/>
        </authorList>
    </citation>
    <scope>NUCLEOTIDE SEQUENCE [LARGE SCALE GENOMIC DNA]</scope>
    <source>
        <strain evidence="1 2">DSM 23126</strain>
    </source>
</reference>
<dbReference type="STRING" id="1122204.SAMN05421781_0608"/>
<proteinExistence type="predicted"/>
<accession>A0A1H2R5M0</accession>
<dbReference type="AlphaFoldDB" id="A0A1H2R5M0"/>
<dbReference type="RefSeq" id="WP_091610974.1">
    <property type="nucleotide sequence ID" value="NZ_FNNC01000001.1"/>
</dbReference>
<evidence type="ECO:0000313" key="2">
    <source>
        <dbReference type="Proteomes" id="UP000199488"/>
    </source>
</evidence>
<dbReference type="OrthoDB" id="2428356at2"/>
<gene>
    <name evidence="1" type="ORF">SAMN05421781_0608</name>
</gene>
<dbReference type="Proteomes" id="UP000199488">
    <property type="component" value="Unassembled WGS sequence"/>
</dbReference>
<protein>
    <submittedName>
        <fullName evidence="1">Uncharacterized protein</fullName>
    </submittedName>
</protein>
<keyword evidence="2" id="KW-1185">Reference proteome</keyword>